<feature type="transmembrane region" description="Helical" evidence="1">
    <location>
        <begin position="71"/>
        <end position="95"/>
    </location>
</feature>
<name>J9G958_9ZZZZ</name>
<reference evidence="2" key="1">
    <citation type="journal article" date="2012" name="PLoS ONE">
        <title>Gene sets for utilization of primary and secondary nutrition supplies in the distal gut of endangered iberian lynx.</title>
        <authorList>
            <person name="Alcaide M."/>
            <person name="Messina E."/>
            <person name="Richter M."/>
            <person name="Bargiela R."/>
            <person name="Peplies J."/>
            <person name="Huws S.A."/>
            <person name="Newbold C.J."/>
            <person name="Golyshin P.N."/>
            <person name="Simon M.A."/>
            <person name="Lopez G."/>
            <person name="Yakimov M.M."/>
            <person name="Ferrer M."/>
        </authorList>
    </citation>
    <scope>NUCLEOTIDE SEQUENCE</scope>
</reference>
<keyword evidence="1" id="KW-1133">Transmembrane helix</keyword>
<feature type="transmembrane region" description="Helical" evidence="1">
    <location>
        <begin position="27"/>
        <end position="51"/>
    </location>
</feature>
<dbReference type="AlphaFoldDB" id="J9G958"/>
<gene>
    <name evidence="2" type="ORF">EVA_08500</name>
</gene>
<proteinExistence type="predicted"/>
<feature type="transmembrane region" description="Helical" evidence="1">
    <location>
        <begin position="141"/>
        <end position="161"/>
    </location>
</feature>
<feature type="transmembrane region" description="Helical" evidence="1">
    <location>
        <begin position="176"/>
        <end position="194"/>
    </location>
</feature>
<comment type="caution">
    <text evidence="2">The sequence shown here is derived from an EMBL/GenBank/DDBJ whole genome shotgun (WGS) entry which is preliminary data.</text>
</comment>
<keyword evidence="1" id="KW-0472">Membrane</keyword>
<accession>J9G958</accession>
<protein>
    <submittedName>
        <fullName evidence="2">Uncharacterized protein</fullName>
    </submittedName>
</protein>
<evidence type="ECO:0000313" key="2">
    <source>
        <dbReference type="EMBL" id="EJX03394.1"/>
    </source>
</evidence>
<evidence type="ECO:0000256" key="1">
    <source>
        <dbReference type="SAM" id="Phobius"/>
    </source>
</evidence>
<dbReference type="EMBL" id="AMCI01002183">
    <property type="protein sequence ID" value="EJX03394.1"/>
    <property type="molecule type" value="Genomic_DNA"/>
</dbReference>
<sequence>MKTERDMETKTSKEKDIDSDRPSTIRIIAGSLVLLCIFPIFEICVYGMVYFMNHYPPRKFPYFEHLWGKLAFIFISGMIVIITIGISMSLIFAAVKIWGGKSESPGHVIYPFPAVLTSDIAGFYKAERADERFLIFNAPTVLRGFLIGLEAFLLCTGIYMFCTEMDDPHSDIYEPLSSGLFILLPLILLANQWFTRSRRFVLDRMNGTITFPRHLFFPRCTVPFSKVTPIYARHNFCLAHPRTKLGIPVLGAYDSDSDWWPFYVLYMDKNRPLPQGEVFDPYREKDFLRRKAAGFPKPIYPNTILVTDAYMGYIYGTDEFKQRLSKIKHRIVHYYDRVSWYCQEHGIEIPNDNDLVLIGLWKKQFVFKLFAPENVEYIVIPDDMVLTDCFLCDSETDEVKYIK</sequence>
<keyword evidence="1" id="KW-0812">Transmembrane</keyword>
<organism evidence="2">
    <name type="scientific">gut metagenome</name>
    <dbReference type="NCBI Taxonomy" id="749906"/>
    <lineage>
        <taxon>unclassified sequences</taxon>
        <taxon>metagenomes</taxon>
        <taxon>organismal metagenomes</taxon>
    </lineage>
</organism>